<dbReference type="AlphaFoldDB" id="A0A0C3NF45"/>
<reference evidence="3" key="2">
    <citation type="submission" date="2015-01" db="EMBL/GenBank/DDBJ databases">
        <title>Evolutionary Origins and Diversification of the Mycorrhizal Mutualists.</title>
        <authorList>
            <consortium name="DOE Joint Genome Institute"/>
            <consortium name="Mycorrhizal Genomics Consortium"/>
            <person name="Kohler A."/>
            <person name="Kuo A."/>
            <person name="Nagy L.G."/>
            <person name="Floudas D."/>
            <person name="Copeland A."/>
            <person name="Barry K.W."/>
            <person name="Cichocki N."/>
            <person name="Veneault-Fourrey C."/>
            <person name="LaButti K."/>
            <person name="Lindquist E.A."/>
            <person name="Lipzen A."/>
            <person name="Lundell T."/>
            <person name="Morin E."/>
            <person name="Murat C."/>
            <person name="Riley R."/>
            <person name="Ohm R."/>
            <person name="Sun H."/>
            <person name="Tunlid A."/>
            <person name="Henrissat B."/>
            <person name="Grigoriev I.V."/>
            <person name="Hibbett D.S."/>
            <person name="Martin F."/>
        </authorList>
    </citation>
    <scope>NUCLEOTIDE SEQUENCE [LARGE SCALE GENOMIC DNA]</scope>
    <source>
        <strain evidence="3">Marx 270</strain>
    </source>
</reference>
<feature type="compositionally biased region" description="Polar residues" evidence="1">
    <location>
        <begin position="93"/>
        <end position="104"/>
    </location>
</feature>
<sequence length="441" mass="48284">MAPGWFKPLCCIRQPPSPSDNAVFPQVPAPVGAAQPPASTDIHVPAPTEVPVEVSDSPSANIGGVRAATAVESTGSHSPPSPSPSETGIPVPASTQGFSSNSTGALAPALIEAQPMVPSSSEESADTPVPVHTEEVPTVSTSVQPTFRLDPAEARKNISRVRRFRILVMGRANAGKTTILQRVCNTTDQPENFNGKGKVDVTLVQGSQKRGEHNIEDELVCKSNQRFVFHDSRGFEAGSEQQFGVMKEFVMNRAKTTRLDKRIHAIWFCIPLHDSHRMVTAAEKKFFDECDTGHVPVIVLLTKTDTLALDAFMELIDDGLNEDDAMERTAEVEKRKLNECLVKVKGWLNKSRFPPHDYLSLTGQMQEEGADCTTLLTCTVNALNEEGLLQLLISTQQSNLGLCMEFAVTKTLKKYMHDMVGKITPAGLAFYLSRWFPYVRR</sequence>
<keyword evidence="3" id="KW-1185">Reference proteome</keyword>
<proteinExistence type="predicted"/>
<protein>
    <submittedName>
        <fullName evidence="2">Uncharacterized protein</fullName>
    </submittedName>
</protein>
<organism evidence="2 3">
    <name type="scientific">Pisolithus tinctorius Marx 270</name>
    <dbReference type="NCBI Taxonomy" id="870435"/>
    <lineage>
        <taxon>Eukaryota</taxon>
        <taxon>Fungi</taxon>
        <taxon>Dikarya</taxon>
        <taxon>Basidiomycota</taxon>
        <taxon>Agaricomycotina</taxon>
        <taxon>Agaricomycetes</taxon>
        <taxon>Agaricomycetidae</taxon>
        <taxon>Boletales</taxon>
        <taxon>Sclerodermatineae</taxon>
        <taxon>Pisolithaceae</taxon>
        <taxon>Pisolithus</taxon>
    </lineage>
</organism>
<gene>
    <name evidence="2" type="ORF">M404DRAFT_1004392</name>
</gene>
<dbReference type="SUPFAM" id="SSF52540">
    <property type="entry name" value="P-loop containing nucleoside triphosphate hydrolases"/>
    <property type="match status" value="1"/>
</dbReference>
<feature type="region of interest" description="Disordered" evidence="1">
    <location>
        <begin position="17"/>
        <end position="44"/>
    </location>
</feature>
<dbReference type="HOGENOM" id="CLU_023805_6_1_1"/>
<dbReference type="CDD" id="cd00882">
    <property type="entry name" value="Ras_like_GTPase"/>
    <property type="match status" value="1"/>
</dbReference>
<reference evidence="2 3" key="1">
    <citation type="submission" date="2014-04" db="EMBL/GenBank/DDBJ databases">
        <authorList>
            <consortium name="DOE Joint Genome Institute"/>
            <person name="Kuo A."/>
            <person name="Kohler A."/>
            <person name="Costa M.D."/>
            <person name="Nagy L.G."/>
            <person name="Floudas D."/>
            <person name="Copeland A."/>
            <person name="Barry K.W."/>
            <person name="Cichocki N."/>
            <person name="Veneault-Fourrey C."/>
            <person name="LaButti K."/>
            <person name="Lindquist E.A."/>
            <person name="Lipzen A."/>
            <person name="Lundell T."/>
            <person name="Morin E."/>
            <person name="Murat C."/>
            <person name="Sun H."/>
            <person name="Tunlid A."/>
            <person name="Henrissat B."/>
            <person name="Grigoriev I.V."/>
            <person name="Hibbett D.S."/>
            <person name="Martin F."/>
            <person name="Nordberg H.P."/>
            <person name="Cantor M.N."/>
            <person name="Hua S.X."/>
        </authorList>
    </citation>
    <scope>NUCLEOTIDE SEQUENCE [LARGE SCALE GENOMIC DNA]</scope>
    <source>
        <strain evidence="2 3">Marx 270</strain>
    </source>
</reference>
<feature type="compositionally biased region" description="Low complexity" evidence="1">
    <location>
        <begin position="22"/>
        <end position="38"/>
    </location>
</feature>
<feature type="compositionally biased region" description="Low complexity" evidence="1">
    <location>
        <begin position="127"/>
        <end position="142"/>
    </location>
</feature>
<feature type="region of interest" description="Disordered" evidence="1">
    <location>
        <begin position="69"/>
        <end position="142"/>
    </location>
</feature>
<evidence type="ECO:0000313" key="2">
    <source>
        <dbReference type="EMBL" id="KIN99679.1"/>
    </source>
</evidence>
<dbReference type="InterPro" id="IPR027417">
    <property type="entry name" value="P-loop_NTPase"/>
</dbReference>
<dbReference type="EMBL" id="KN832002">
    <property type="protein sequence ID" value="KIN99679.1"/>
    <property type="molecule type" value="Genomic_DNA"/>
</dbReference>
<name>A0A0C3NF45_PISTI</name>
<dbReference type="Gene3D" id="3.40.50.300">
    <property type="entry name" value="P-loop containing nucleotide triphosphate hydrolases"/>
    <property type="match status" value="1"/>
</dbReference>
<dbReference type="Proteomes" id="UP000054217">
    <property type="component" value="Unassembled WGS sequence"/>
</dbReference>
<dbReference type="InParanoid" id="A0A0C3NF45"/>
<evidence type="ECO:0000256" key="1">
    <source>
        <dbReference type="SAM" id="MobiDB-lite"/>
    </source>
</evidence>
<dbReference type="OrthoDB" id="59699at2759"/>
<evidence type="ECO:0000313" key="3">
    <source>
        <dbReference type="Proteomes" id="UP000054217"/>
    </source>
</evidence>
<accession>A0A0C3NF45</accession>